<dbReference type="InParanoid" id="A0A1V8SEX3"/>
<organism evidence="3 4">
    <name type="scientific">Cryoendolithus antarcticus</name>
    <dbReference type="NCBI Taxonomy" id="1507870"/>
    <lineage>
        <taxon>Eukaryota</taxon>
        <taxon>Fungi</taxon>
        <taxon>Dikarya</taxon>
        <taxon>Ascomycota</taxon>
        <taxon>Pezizomycotina</taxon>
        <taxon>Dothideomycetes</taxon>
        <taxon>Dothideomycetidae</taxon>
        <taxon>Cladosporiales</taxon>
        <taxon>Cladosporiaceae</taxon>
        <taxon>Cryoendolithus</taxon>
    </lineage>
</organism>
<feature type="compositionally biased region" description="Pro residues" evidence="2">
    <location>
        <begin position="474"/>
        <end position="486"/>
    </location>
</feature>
<keyword evidence="4" id="KW-1185">Reference proteome</keyword>
<feature type="coiled-coil region" evidence="1">
    <location>
        <begin position="197"/>
        <end position="224"/>
    </location>
</feature>
<name>A0A1V8SEX3_9PEZI</name>
<feature type="compositionally biased region" description="Basic and acidic residues" evidence="2">
    <location>
        <begin position="247"/>
        <end position="267"/>
    </location>
</feature>
<evidence type="ECO:0000256" key="2">
    <source>
        <dbReference type="SAM" id="MobiDB-lite"/>
    </source>
</evidence>
<proteinExistence type="predicted"/>
<reference evidence="4" key="1">
    <citation type="submission" date="2017-03" db="EMBL/GenBank/DDBJ databases">
        <title>Genomes of endolithic fungi from Antarctica.</title>
        <authorList>
            <person name="Coleine C."/>
            <person name="Masonjones S."/>
            <person name="Stajich J.E."/>
        </authorList>
    </citation>
    <scope>NUCLEOTIDE SEQUENCE [LARGE SCALE GENOMIC DNA]</scope>
    <source>
        <strain evidence="4">CCFEE 5527</strain>
    </source>
</reference>
<dbReference type="AlphaFoldDB" id="A0A1V8SEX3"/>
<keyword evidence="1" id="KW-0175">Coiled coil</keyword>
<feature type="compositionally biased region" description="Low complexity" evidence="2">
    <location>
        <begin position="457"/>
        <end position="473"/>
    </location>
</feature>
<feature type="region of interest" description="Disordered" evidence="2">
    <location>
        <begin position="398"/>
        <end position="534"/>
    </location>
</feature>
<feature type="coiled-coil region" evidence="1">
    <location>
        <begin position="105"/>
        <end position="132"/>
    </location>
</feature>
<protein>
    <submittedName>
        <fullName evidence="3">Uncharacterized protein</fullName>
    </submittedName>
</protein>
<dbReference type="Proteomes" id="UP000192596">
    <property type="component" value="Unassembled WGS sequence"/>
</dbReference>
<evidence type="ECO:0000256" key="1">
    <source>
        <dbReference type="SAM" id="Coils"/>
    </source>
</evidence>
<dbReference type="EMBL" id="NAJO01000051">
    <property type="protein sequence ID" value="OQN97696.1"/>
    <property type="molecule type" value="Genomic_DNA"/>
</dbReference>
<feature type="compositionally biased region" description="Basic and acidic residues" evidence="2">
    <location>
        <begin position="507"/>
        <end position="519"/>
    </location>
</feature>
<feature type="region of interest" description="Disordered" evidence="2">
    <location>
        <begin position="319"/>
        <end position="354"/>
    </location>
</feature>
<accession>A0A1V8SEX3</accession>
<evidence type="ECO:0000313" key="4">
    <source>
        <dbReference type="Proteomes" id="UP000192596"/>
    </source>
</evidence>
<dbReference type="OrthoDB" id="3647228at2759"/>
<feature type="region of interest" description="Disordered" evidence="2">
    <location>
        <begin position="228"/>
        <end position="271"/>
    </location>
</feature>
<comment type="caution">
    <text evidence="3">The sequence shown here is derived from an EMBL/GenBank/DDBJ whole genome shotgun (WGS) entry which is preliminary data.</text>
</comment>
<gene>
    <name evidence="3" type="ORF">B0A48_16016</name>
</gene>
<feature type="compositionally biased region" description="Basic residues" evidence="2">
    <location>
        <begin position="339"/>
        <end position="350"/>
    </location>
</feature>
<sequence>MAAAKASPTDLLWAYKLKTEHQHLLGRLLALETAKRDQDVRLDSVEDNAVAANASEIADLTKQVKALQDGGGTIKQIVALERRLEERMEGVEAGSEAVCLKVEEVEKAAIKRAEYEKKANEAKEKAMVKRVEAVEGVVREMGAKAQEMVRRFDDVEVAVQHAEEGVREVTGVLETQGEQIETVAGRVSIIEVGSEGMQEAITRIKAEQRELAALIDEHGRLQRLAIMSPGAASSRPINPGDTPENSLARDRPGPQPESAKESRKATEATRAAARELASLLEDAPLAATAKQARATVTRRPPVRRGKGWTEVERTPSVEVAPPTEVEATQQPAEAAEKRRPGRPAKAGTKRKAAELEADVEVVTQLEMNSQPVFTQRQTRSQAAKQTTAALIALGPVVAAIRTKQPPKRKPASEKAATRKRKGRVIAPAPTTATAVSRTESIALYPDAIPSSPPPTQPRLQTQTQSQKLLSSPLSLPPNPPSSPSPPQRQNTAAIVESEAGKGRGRPKITEKSASRREIVQSDDWEEFERQCEGI</sequence>
<evidence type="ECO:0000313" key="3">
    <source>
        <dbReference type="EMBL" id="OQN97696.1"/>
    </source>
</evidence>